<reference evidence="1 2" key="1">
    <citation type="submission" date="2016-10" db="EMBL/GenBank/DDBJ databases">
        <authorList>
            <person name="de Groot N.N."/>
        </authorList>
    </citation>
    <scope>NUCLEOTIDE SEQUENCE [LARGE SCALE GENOMIC DNA]</scope>
    <source>
        <strain evidence="1 2">CGMCC 1.3442</strain>
    </source>
</reference>
<dbReference type="AlphaFoldDB" id="A0A1G9XRS3"/>
<organism evidence="1 2">
    <name type="scientific">Tenuibacillus multivorans</name>
    <dbReference type="NCBI Taxonomy" id="237069"/>
    <lineage>
        <taxon>Bacteria</taxon>
        <taxon>Bacillati</taxon>
        <taxon>Bacillota</taxon>
        <taxon>Bacilli</taxon>
        <taxon>Bacillales</taxon>
        <taxon>Bacillaceae</taxon>
        <taxon>Tenuibacillus</taxon>
    </lineage>
</organism>
<gene>
    <name evidence="1" type="ORF">SAMN05216498_1081</name>
</gene>
<dbReference type="EMBL" id="FNIG01000002">
    <property type="protein sequence ID" value="SDM99420.1"/>
    <property type="molecule type" value="Genomic_DNA"/>
</dbReference>
<dbReference type="Proteomes" id="UP000199334">
    <property type="component" value="Unassembled WGS sequence"/>
</dbReference>
<dbReference type="RefSeq" id="WP_093855590.1">
    <property type="nucleotide sequence ID" value="NZ_BJVZ01000001.1"/>
</dbReference>
<protein>
    <recommendedName>
        <fullName evidence="3">Group-specific protein</fullName>
    </recommendedName>
</protein>
<proteinExistence type="predicted"/>
<accession>A0A1G9XRS3</accession>
<sequence length="86" mass="10517">MLEIKIDEEEIKELYKEEVDKHLKKLDNEMLFWDTATLCKMTNLSINTIKDLFFYDPDFPKKKIGNKWIYPAKETKEFLLEWIKEQ</sequence>
<name>A0A1G9XRS3_9BACI</name>
<evidence type="ECO:0008006" key="3">
    <source>
        <dbReference type="Google" id="ProtNLM"/>
    </source>
</evidence>
<evidence type="ECO:0000313" key="2">
    <source>
        <dbReference type="Proteomes" id="UP000199334"/>
    </source>
</evidence>
<dbReference type="OrthoDB" id="2167122at2"/>
<keyword evidence="2" id="KW-1185">Reference proteome</keyword>
<dbReference type="STRING" id="237069.SAMN05216498_1081"/>
<evidence type="ECO:0000313" key="1">
    <source>
        <dbReference type="EMBL" id="SDM99420.1"/>
    </source>
</evidence>